<gene>
    <name evidence="2" type="ORF">FMM80_05870</name>
</gene>
<dbReference type="OrthoDB" id="9801453at2"/>
<dbReference type="Proteomes" id="UP000474104">
    <property type="component" value="Unassembled WGS sequence"/>
</dbReference>
<dbReference type="RefSeq" id="WP_004070604.1">
    <property type="nucleotide sequence ID" value="NZ_VIRB01000040.1"/>
</dbReference>
<sequence length="82" mass="9595">MTKRCRSREEKNLLPFHIIKAASEGDVLAINKVLKHYEGYIITLSTRKMYDEGGRLHYCVDETLRRRLETKLITKILAFEAV</sequence>
<accession>A0A9X5C5Y4</accession>
<evidence type="ECO:0000313" key="2">
    <source>
        <dbReference type="EMBL" id="NDO68255.1"/>
    </source>
</evidence>
<dbReference type="EMBL" id="VIRB01000040">
    <property type="protein sequence ID" value="NDO68255.1"/>
    <property type="molecule type" value="Genomic_DNA"/>
</dbReference>
<evidence type="ECO:0000259" key="1">
    <source>
        <dbReference type="Pfam" id="PF12645"/>
    </source>
</evidence>
<organism evidence="2 3">
    <name type="scientific">Schaedlerella arabinosiphila</name>
    <dbReference type="NCBI Taxonomy" id="2044587"/>
    <lineage>
        <taxon>Bacteria</taxon>
        <taxon>Bacillati</taxon>
        <taxon>Bacillota</taxon>
        <taxon>Clostridia</taxon>
        <taxon>Lachnospirales</taxon>
        <taxon>Lachnospiraceae</taxon>
        <taxon>Schaedlerella</taxon>
    </lineage>
</organism>
<feature type="domain" description="Helix-turn-helix conjugative transposon-like" evidence="1">
    <location>
        <begin position="16"/>
        <end position="80"/>
    </location>
</feature>
<name>A0A9X5C5Y4_9FIRM</name>
<reference evidence="2 3" key="1">
    <citation type="submission" date="2019-07" db="EMBL/GenBank/DDBJ databases">
        <title>Draft genome sequences of 15 bacterial species constituting the stable defined intestinal microbiota of the GM15 gnotobiotic mouse model.</title>
        <authorList>
            <person name="Elie C."/>
            <person name="Mathieu A."/>
            <person name="Saliou A."/>
            <person name="Darnaud M."/>
            <person name="Leulier F."/>
            <person name="Tamellini A."/>
        </authorList>
    </citation>
    <scope>NUCLEOTIDE SEQUENCE [LARGE SCALE GENOMIC DNA]</scope>
    <source>
        <strain evidence="3">ASF 502</strain>
    </source>
</reference>
<dbReference type="InterPro" id="IPR024760">
    <property type="entry name" value="HTH_dom_conjug_TS-like"/>
</dbReference>
<protein>
    <submittedName>
        <fullName evidence="2">Helix-turn-helix domain-containing protein</fullName>
    </submittedName>
</protein>
<dbReference type="AlphaFoldDB" id="A0A9X5C5Y4"/>
<evidence type="ECO:0000313" key="3">
    <source>
        <dbReference type="Proteomes" id="UP000474104"/>
    </source>
</evidence>
<proteinExistence type="predicted"/>
<comment type="caution">
    <text evidence="2">The sequence shown here is derived from an EMBL/GenBank/DDBJ whole genome shotgun (WGS) entry which is preliminary data.</text>
</comment>
<dbReference type="Pfam" id="PF12645">
    <property type="entry name" value="HTH_16"/>
    <property type="match status" value="1"/>
</dbReference>